<dbReference type="GO" id="GO:0042554">
    <property type="term" value="P:superoxide anion generation"/>
    <property type="evidence" value="ECO:0007669"/>
    <property type="project" value="TreeGrafter"/>
</dbReference>
<proteinExistence type="predicted"/>
<dbReference type="Proteomes" id="UP000285301">
    <property type="component" value="Unassembled WGS sequence"/>
</dbReference>
<dbReference type="EMBL" id="NCKU01001524">
    <property type="protein sequence ID" value="RWS11912.1"/>
    <property type="molecule type" value="Genomic_DNA"/>
</dbReference>
<dbReference type="GO" id="GO:0006952">
    <property type="term" value="P:defense response"/>
    <property type="evidence" value="ECO:0007669"/>
    <property type="project" value="TreeGrafter"/>
</dbReference>
<dbReference type="STRING" id="1965070.A0A443R9I4"/>
<dbReference type="InterPro" id="IPR039261">
    <property type="entry name" value="FNR_nucleotide-bd"/>
</dbReference>
<gene>
    <name evidence="3" type="ORF">B4U79_18033</name>
</gene>
<sequence>MPGHYVFIKCSNISSIEWHPFSISSHSANGEENFSLHIRARGDWTEKLKNKIAGKLQSSKCQTLPETFQSFKFFIDGPFCSPLQDVLSYKACVCIAGGIGITPFVSVFEFLR</sequence>
<name>A0A443R9I4_9ACAR</name>
<reference evidence="3 4" key="1">
    <citation type="journal article" date="2018" name="Gigascience">
        <title>Genomes of trombidid mites reveal novel predicted allergens and laterally-transferred genes associated with secondary metabolism.</title>
        <authorList>
            <person name="Dong X."/>
            <person name="Chaisiri K."/>
            <person name="Xia D."/>
            <person name="Armstrong S.D."/>
            <person name="Fang Y."/>
            <person name="Donnelly M.J."/>
            <person name="Kadowaki T."/>
            <person name="McGarry J.W."/>
            <person name="Darby A.C."/>
            <person name="Makepeace B.L."/>
        </authorList>
    </citation>
    <scope>NUCLEOTIDE SEQUENCE [LARGE SCALE GENOMIC DNA]</scope>
    <source>
        <strain evidence="3">UoL-WK</strain>
    </source>
</reference>
<dbReference type="Gene3D" id="3.40.50.80">
    <property type="entry name" value="Nucleotide-binding domain of ferredoxin-NADP reductase (FNR) module"/>
    <property type="match status" value="1"/>
</dbReference>
<dbReference type="GO" id="GO:0016175">
    <property type="term" value="F:superoxide-generating NAD(P)H oxidase activity"/>
    <property type="evidence" value="ECO:0007669"/>
    <property type="project" value="TreeGrafter"/>
</dbReference>
<comment type="caution">
    <text evidence="3">The sequence shown here is derived from an EMBL/GenBank/DDBJ whole genome shotgun (WGS) entry which is preliminary data.</text>
</comment>
<dbReference type="PANTHER" id="PTHR11972">
    <property type="entry name" value="NADPH OXIDASE"/>
    <property type="match status" value="1"/>
</dbReference>
<dbReference type="SUPFAM" id="SSF63380">
    <property type="entry name" value="Riboflavin synthase domain-like"/>
    <property type="match status" value="1"/>
</dbReference>
<dbReference type="AlphaFoldDB" id="A0A443R9I4"/>
<dbReference type="GO" id="GO:0043020">
    <property type="term" value="C:NADPH oxidase complex"/>
    <property type="evidence" value="ECO:0007669"/>
    <property type="project" value="TreeGrafter"/>
</dbReference>
<evidence type="ECO:0000313" key="3">
    <source>
        <dbReference type="EMBL" id="RWS11912.1"/>
    </source>
</evidence>
<feature type="domain" description="FAD-binding FR-type" evidence="2">
    <location>
        <begin position="1"/>
        <end position="85"/>
    </location>
</feature>
<dbReference type="PANTHER" id="PTHR11972:SF153">
    <property type="entry name" value="SUPEROXIDE-GENERATING NADPH OXIDASE HEAVY CHAIN SUBUNIT A"/>
    <property type="match status" value="1"/>
</dbReference>
<keyword evidence="1" id="KW-0560">Oxidoreductase</keyword>
<evidence type="ECO:0000256" key="1">
    <source>
        <dbReference type="ARBA" id="ARBA00023002"/>
    </source>
</evidence>
<evidence type="ECO:0000313" key="4">
    <source>
        <dbReference type="Proteomes" id="UP000285301"/>
    </source>
</evidence>
<dbReference type="CDD" id="cd06186">
    <property type="entry name" value="NOX_Duox_like_FAD_NADP"/>
    <property type="match status" value="1"/>
</dbReference>
<dbReference type="InterPro" id="IPR050369">
    <property type="entry name" value="RBOH/FRE"/>
</dbReference>
<dbReference type="Pfam" id="PF08022">
    <property type="entry name" value="FAD_binding_8"/>
    <property type="match status" value="1"/>
</dbReference>
<dbReference type="SUPFAM" id="SSF52343">
    <property type="entry name" value="Ferredoxin reductase-like, C-terminal NADP-linked domain"/>
    <property type="match status" value="1"/>
</dbReference>
<dbReference type="OrthoDB" id="6489756at2759"/>
<organism evidence="3 4">
    <name type="scientific">Dinothrombium tinctorium</name>
    <dbReference type="NCBI Taxonomy" id="1965070"/>
    <lineage>
        <taxon>Eukaryota</taxon>
        <taxon>Metazoa</taxon>
        <taxon>Ecdysozoa</taxon>
        <taxon>Arthropoda</taxon>
        <taxon>Chelicerata</taxon>
        <taxon>Arachnida</taxon>
        <taxon>Acari</taxon>
        <taxon>Acariformes</taxon>
        <taxon>Trombidiformes</taxon>
        <taxon>Prostigmata</taxon>
        <taxon>Anystina</taxon>
        <taxon>Parasitengona</taxon>
        <taxon>Trombidioidea</taxon>
        <taxon>Trombidiidae</taxon>
        <taxon>Dinothrombium</taxon>
    </lineage>
</organism>
<evidence type="ECO:0000259" key="2">
    <source>
        <dbReference type="PROSITE" id="PS51384"/>
    </source>
</evidence>
<protein>
    <submittedName>
        <fullName evidence="3">Nadph oxidase-like protein</fullName>
    </submittedName>
</protein>
<dbReference type="InterPro" id="IPR017938">
    <property type="entry name" value="Riboflavin_synthase-like_b-brl"/>
</dbReference>
<accession>A0A443R9I4</accession>
<dbReference type="InterPro" id="IPR017927">
    <property type="entry name" value="FAD-bd_FR_type"/>
</dbReference>
<keyword evidence="4" id="KW-1185">Reference proteome</keyword>
<dbReference type="PROSITE" id="PS51384">
    <property type="entry name" value="FAD_FR"/>
    <property type="match status" value="1"/>
</dbReference>
<dbReference type="InterPro" id="IPR013112">
    <property type="entry name" value="FAD-bd_8"/>
</dbReference>